<reference evidence="4" key="1">
    <citation type="submission" date="2024-04" db="EMBL/GenBank/DDBJ databases">
        <title>Mariniflexile litorale, isolated from the shallow sediments of the Sea of Japan.</title>
        <authorList>
            <person name="Romanenko L."/>
            <person name="Isaeva M."/>
        </authorList>
    </citation>
    <scope>NUCLEOTIDE SEQUENCE [LARGE SCALE GENOMIC DNA]</scope>
    <source>
        <strain evidence="4">KMM 9835</strain>
    </source>
</reference>
<feature type="domain" description="FecR protein" evidence="2">
    <location>
        <begin position="181"/>
        <end position="276"/>
    </location>
</feature>
<gene>
    <name evidence="4" type="ORF">QLS71_014385</name>
</gene>
<keyword evidence="1" id="KW-1133">Transmembrane helix</keyword>
<evidence type="ECO:0000313" key="4">
    <source>
        <dbReference type="EMBL" id="XBL13499.1"/>
    </source>
</evidence>
<accession>A0AAU7EDK1</accession>
<sequence>MNHKLIENAIIKYLVGEADRNDLDVLFEWIQDPKNQMLFEHYVEVHYKVNLIMSEPNIDEIKKHLITQIRSDNRKIRQVKRRKSILKYAAVVVLCLSLGGVYMFKKNQIKQIPEVHISEDLKTTIQQGTDKAILTLNNGEHIPLAKGETFESVNVVSNGEEIVYQGKAGNKEIVYNVLTIPRGGKFFIKLADGTEVWLNSDTQLKYPTGFIDGKLREVELVYGEAYFHVSPSTNHKGSSFTVLNKSQKIEVLGTVFNIKAYNDETHIYTTLVEGKVAVNYEGVLKPLKPNEQSNVDLDNKSISVKVVDIEEVVSWRMGVFTFNKKPLKDIMKVISRWYDVDVVFEDKSLETLNFTGVLSKNQNLEEILKTINNLSIIKKYEIYDKKIVLK</sequence>
<dbReference type="PANTHER" id="PTHR30273">
    <property type="entry name" value="PERIPLASMIC SIGNAL SENSOR AND SIGMA FACTOR ACTIVATOR FECR-RELATED"/>
    <property type="match status" value="1"/>
</dbReference>
<dbReference type="Proteomes" id="UP001224325">
    <property type="component" value="Chromosome"/>
</dbReference>
<name>A0AAU7EDK1_9FLAO</name>
<dbReference type="RefSeq" id="WP_308993316.1">
    <property type="nucleotide sequence ID" value="NZ_CP155618.1"/>
</dbReference>
<keyword evidence="1" id="KW-0472">Membrane</keyword>
<dbReference type="Pfam" id="PF16344">
    <property type="entry name" value="FecR_C"/>
    <property type="match status" value="1"/>
</dbReference>
<evidence type="ECO:0000313" key="5">
    <source>
        <dbReference type="Proteomes" id="UP001224325"/>
    </source>
</evidence>
<dbReference type="Gene3D" id="3.55.50.30">
    <property type="match status" value="1"/>
</dbReference>
<feature type="domain" description="Protein FecR C-terminal" evidence="3">
    <location>
        <begin position="320"/>
        <end position="388"/>
    </location>
</feature>
<dbReference type="InterPro" id="IPR012373">
    <property type="entry name" value="Ferrdict_sens_TM"/>
</dbReference>
<protein>
    <submittedName>
        <fullName evidence="4">FecR domain-containing protein</fullName>
    </submittedName>
</protein>
<proteinExistence type="predicted"/>
<keyword evidence="1" id="KW-0812">Transmembrane</keyword>
<keyword evidence="5" id="KW-1185">Reference proteome</keyword>
<evidence type="ECO:0000256" key="1">
    <source>
        <dbReference type="SAM" id="Phobius"/>
    </source>
</evidence>
<feature type="transmembrane region" description="Helical" evidence="1">
    <location>
        <begin position="85"/>
        <end position="104"/>
    </location>
</feature>
<dbReference type="EMBL" id="CP155618">
    <property type="protein sequence ID" value="XBL13499.1"/>
    <property type="molecule type" value="Genomic_DNA"/>
</dbReference>
<dbReference type="Pfam" id="PF04773">
    <property type="entry name" value="FecR"/>
    <property type="match status" value="1"/>
</dbReference>
<dbReference type="Gene3D" id="2.60.120.1440">
    <property type="match status" value="1"/>
</dbReference>
<dbReference type="InterPro" id="IPR006860">
    <property type="entry name" value="FecR"/>
</dbReference>
<dbReference type="GO" id="GO:0016989">
    <property type="term" value="F:sigma factor antagonist activity"/>
    <property type="evidence" value="ECO:0007669"/>
    <property type="project" value="TreeGrafter"/>
</dbReference>
<dbReference type="InterPro" id="IPR032508">
    <property type="entry name" value="FecR_C"/>
</dbReference>
<organism evidence="4 5">
    <name type="scientific">Mariniflexile litorale</name>
    <dbReference type="NCBI Taxonomy" id="3045158"/>
    <lineage>
        <taxon>Bacteria</taxon>
        <taxon>Pseudomonadati</taxon>
        <taxon>Bacteroidota</taxon>
        <taxon>Flavobacteriia</taxon>
        <taxon>Flavobacteriales</taxon>
        <taxon>Flavobacteriaceae</taxon>
        <taxon>Mariniflexile</taxon>
    </lineage>
</organism>
<dbReference type="PANTHER" id="PTHR30273:SF2">
    <property type="entry name" value="PROTEIN FECR"/>
    <property type="match status" value="1"/>
</dbReference>
<evidence type="ECO:0000259" key="3">
    <source>
        <dbReference type="Pfam" id="PF16344"/>
    </source>
</evidence>
<dbReference type="KEGG" id="mlil:QLS71_014385"/>
<evidence type="ECO:0000259" key="2">
    <source>
        <dbReference type="Pfam" id="PF04773"/>
    </source>
</evidence>
<dbReference type="AlphaFoldDB" id="A0AAU7EDK1"/>